<dbReference type="Pfam" id="PF14716">
    <property type="entry name" value="HHH_8"/>
    <property type="match status" value="1"/>
</dbReference>
<dbReference type="InterPro" id="IPR029398">
    <property type="entry name" value="PolB_thumb"/>
</dbReference>
<dbReference type="GO" id="GO:0003887">
    <property type="term" value="F:DNA-directed DNA polymerase activity"/>
    <property type="evidence" value="ECO:0007669"/>
    <property type="project" value="UniProtKB-UniRule"/>
</dbReference>
<evidence type="ECO:0000256" key="5">
    <source>
        <dbReference type="ARBA" id="ARBA00022679"/>
    </source>
</evidence>
<comment type="catalytic activity">
    <reaction evidence="17 18">
        <text>DNA(n) + a 2'-deoxyribonucleoside 5'-triphosphate = DNA(n+1) + diphosphate</text>
        <dbReference type="Rhea" id="RHEA:22508"/>
        <dbReference type="Rhea" id="RHEA-COMP:17339"/>
        <dbReference type="Rhea" id="RHEA-COMP:17340"/>
        <dbReference type="ChEBI" id="CHEBI:33019"/>
        <dbReference type="ChEBI" id="CHEBI:61560"/>
        <dbReference type="ChEBI" id="CHEBI:173112"/>
        <dbReference type="EC" id="2.7.7.7"/>
    </reaction>
</comment>
<dbReference type="EC" id="2.7.7.7" evidence="18"/>
<keyword evidence="4" id="KW-0237">DNA synthesis</keyword>
<evidence type="ECO:0000256" key="18">
    <source>
        <dbReference type="RuleBase" id="RU366014"/>
    </source>
</evidence>
<evidence type="ECO:0000256" key="1">
    <source>
        <dbReference type="ARBA" id="ARBA00001946"/>
    </source>
</evidence>
<dbReference type="PRINTS" id="PR00870">
    <property type="entry name" value="DNAPOLXBETA"/>
</dbReference>
<dbReference type="GO" id="GO:0005737">
    <property type="term" value="C:cytoplasm"/>
    <property type="evidence" value="ECO:0007669"/>
    <property type="project" value="UniProtKB-SubCell"/>
</dbReference>
<keyword evidence="5 18" id="KW-0808">Transferase</keyword>
<evidence type="ECO:0000256" key="7">
    <source>
        <dbReference type="ARBA" id="ARBA00022705"/>
    </source>
</evidence>
<dbReference type="PRINTS" id="PR00869">
    <property type="entry name" value="DNAPOLX"/>
</dbReference>
<dbReference type="InterPro" id="IPR022312">
    <property type="entry name" value="DNA_pol_X"/>
</dbReference>
<evidence type="ECO:0000256" key="13">
    <source>
        <dbReference type="ARBA" id="ARBA00023239"/>
    </source>
</evidence>
<dbReference type="EMBL" id="KZ301974">
    <property type="protein sequence ID" value="PFH53407.1"/>
    <property type="molecule type" value="Genomic_DNA"/>
</dbReference>
<evidence type="ECO:0000256" key="12">
    <source>
        <dbReference type="ARBA" id="ARBA00023204"/>
    </source>
</evidence>
<comment type="catalytic activity">
    <reaction evidence="15">
        <text>a 5'-end 2'-deoxyribose-2'-deoxyribonucleotide-DNA = (2E,4S)-4-hydroxypenten-2-al-5-phosphate + a 5'-end 5'-phospho-2'-deoxyribonucleoside-DNA + H(+)</text>
        <dbReference type="Rhea" id="RHEA:76255"/>
        <dbReference type="Rhea" id="RHEA-COMP:13180"/>
        <dbReference type="Rhea" id="RHEA-COMP:18657"/>
        <dbReference type="ChEBI" id="CHEBI:15378"/>
        <dbReference type="ChEBI" id="CHEBI:136412"/>
        <dbReference type="ChEBI" id="CHEBI:195194"/>
        <dbReference type="ChEBI" id="CHEBI:195195"/>
    </reaction>
</comment>
<dbReference type="InterPro" id="IPR002008">
    <property type="entry name" value="DNA_pol_X_beta-like"/>
</dbReference>
<keyword evidence="22" id="KW-1185">Reference proteome</keyword>
<evidence type="ECO:0000256" key="2">
    <source>
        <dbReference type="ARBA" id="ARBA00004496"/>
    </source>
</evidence>
<dbReference type="InterPro" id="IPR003583">
    <property type="entry name" value="Hlx-hairpin-Hlx_DNA-bd_motif"/>
</dbReference>
<evidence type="ECO:0000256" key="15">
    <source>
        <dbReference type="ARBA" id="ARBA00044678"/>
    </source>
</evidence>
<evidence type="ECO:0000256" key="9">
    <source>
        <dbReference type="ARBA" id="ARBA00022843"/>
    </source>
</evidence>
<comment type="similarity">
    <text evidence="18">Belongs to the DNA polymerase type-X family.</text>
</comment>
<keyword evidence="9" id="KW-0832">Ubl conjugation</keyword>
<keyword evidence="7" id="KW-0235">DNA replication</keyword>
<comment type="cofactor">
    <cofactor evidence="1">
        <name>Mg(2+)</name>
        <dbReference type="ChEBI" id="CHEBI:18420"/>
    </cofactor>
</comment>
<sequence length="438" mass="49410">MSLLSLFTRQALCPARACLAYYSTSSTGINKAIIDMLKREQQTELELPERNPYKIKAFANAIRIIQNHQHPMSEEQAKRIKGIGTGIAQRISEFLSSQASAHSPESREKKRNLLIRKELMTVPSIGLTKAQKLVDNGCTSIEDLQSRKFQAMLTKKQKVLVKYFRHLNDPVMREQAEAVMKFMQDNLSSKYEVIIAGDYRRGRESLTAIEIILLHSDHVQIPVPDPPKVLRAQSRLKKSTACAAKYISAAKKIPNPLHGDAIPVLEARGLVCAMTTSGDRRWSGIIRIPELMEMVNINGTKEMIWASKDKRLSAIAIGEGFFRCLNVTIVPQKAKAASLLTLTGDSEFIKHTRRKALGLGLYLDEFGLWKWHSQPDAEPSSETIKPILGSNTDECGYWELMQVSTENDIFSLLGMEYVEPDRRNFGFLKSKKLHENIQ</sequence>
<evidence type="ECO:0000256" key="6">
    <source>
        <dbReference type="ARBA" id="ARBA00022695"/>
    </source>
</evidence>
<feature type="domain" description="Helix-hairpin-helix DNA-binding motif class 1" evidence="19">
    <location>
        <begin position="75"/>
        <end position="94"/>
    </location>
</feature>
<dbReference type="InterPro" id="IPR037160">
    <property type="entry name" value="DNA_Pol_thumb_sf"/>
</dbReference>
<dbReference type="InterPro" id="IPR027421">
    <property type="entry name" value="DNA_pol_lamdba_lyase_dom_sf"/>
</dbReference>
<dbReference type="GO" id="GO:0140078">
    <property type="term" value="F:class I DNA-(apurinic or apyrimidinic site) endonuclease activity"/>
    <property type="evidence" value="ECO:0007669"/>
    <property type="project" value="UniProtKB-EC"/>
</dbReference>
<dbReference type="PANTHER" id="PTHR11276">
    <property type="entry name" value="DNA POLYMERASE TYPE-X FAMILY MEMBER"/>
    <property type="match status" value="1"/>
</dbReference>
<dbReference type="OrthoDB" id="205514at2759"/>
<evidence type="ECO:0000256" key="8">
    <source>
        <dbReference type="ARBA" id="ARBA00022763"/>
    </source>
</evidence>
<evidence type="ECO:0000259" key="20">
    <source>
        <dbReference type="SMART" id="SM00483"/>
    </source>
</evidence>
<dbReference type="InterPro" id="IPR043519">
    <property type="entry name" value="NT_sf"/>
</dbReference>
<evidence type="ECO:0000256" key="17">
    <source>
        <dbReference type="ARBA" id="ARBA00049244"/>
    </source>
</evidence>
<keyword evidence="10 18" id="KW-0239">DNA-directed DNA polymerase</keyword>
<dbReference type="SMART" id="SM00483">
    <property type="entry name" value="POLXc"/>
    <property type="match status" value="1"/>
</dbReference>
<keyword evidence="8 18" id="KW-0227">DNA damage</keyword>
<keyword evidence="13" id="KW-0456">Lyase</keyword>
<evidence type="ECO:0000256" key="10">
    <source>
        <dbReference type="ARBA" id="ARBA00022932"/>
    </source>
</evidence>
<evidence type="ECO:0000256" key="14">
    <source>
        <dbReference type="ARBA" id="ARBA00044632"/>
    </source>
</evidence>
<keyword evidence="6 18" id="KW-0548">Nucleotidyltransferase</keyword>
<dbReference type="STRING" id="703135.A0A2A9NY74"/>
<dbReference type="InterPro" id="IPR018944">
    <property type="entry name" value="DNA_pol_lambd_fingers_domain"/>
</dbReference>
<proteinExistence type="inferred from homology"/>
<keyword evidence="3" id="KW-0488">Methylation</keyword>
<comment type="catalytic activity">
    <reaction evidence="14">
        <text>2'-deoxyribonucleotide-(2'-deoxyribose 5'-phosphate)-2'-deoxyribonucleotide-DNA = a 3'-end 2'-deoxyribonucleotide-(2,3-dehydro-2,3-deoxyribose 5'-phosphate)-DNA + a 5'-end 5'-phospho-2'-deoxyribonucleoside-DNA + H(+)</text>
        <dbReference type="Rhea" id="RHEA:66592"/>
        <dbReference type="Rhea" id="RHEA-COMP:13180"/>
        <dbReference type="Rhea" id="RHEA-COMP:16897"/>
        <dbReference type="Rhea" id="RHEA-COMP:17067"/>
        <dbReference type="ChEBI" id="CHEBI:15378"/>
        <dbReference type="ChEBI" id="CHEBI:136412"/>
        <dbReference type="ChEBI" id="CHEBI:157695"/>
        <dbReference type="ChEBI" id="CHEBI:167181"/>
        <dbReference type="EC" id="4.2.99.18"/>
    </reaction>
</comment>
<dbReference type="GO" id="GO:0051575">
    <property type="term" value="F:5'-deoxyribose-5-phosphate lyase activity"/>
    <property type="evidence" value="ECO:0007669"/>
    <property type="project" value="RHEA"/>
</dbReference>
<dbReference type="PANTHER" id="PTHR11276:SF28">
    <property type="entry name" value="DNA POLYMERASE LAMBDA"/>
    <property type="match status" value="1"/>
</dbReference>
<protein>
    <recommendedName>
        <fullName evidence="18">DNA polymerase</fullName>
        <ecNumber evidence="18">2.7.7.7</ecNumber>
    </recommendedName>
</protein>
<dbReference type="SUPFAM" id="SSF81301">
    <property type="entry name" value="Nucleotidyltransferase"/>
    <property type="match status" value="1"/>
</dbReference>
<evidence type="ECO:0000256" key="3">
    <source>
        <dbReference type="ARBA" id="ARBA00022481"/>
    </source>
</evidence>
<dbReference type="GO" id="GO:0006303">
    <property type="term" value="P:double-strand break repair via nonhomologous end joining"/>
    <property type="evidence" value="ECO:0007669"/>
    <property type="project" value="TreeGrafter"/>
</dbReference>
<dbReference type="SUPFAM" id="SSF81585">
    <property type="entry name" value="PsbU/PolX domain-like"/>
    <property type="match status" value="1"/>
</dbReference>
<dbReference type="Proteomes" id="UP000242287">
    <property type="component" value="Unassembled WGS sequence"/>
</dbReference>
<evidence type="ECO:0000256" key="4">
    <source>
        <dbReference type="ARBA" id="ARBA00022634"/>
    </source>
</evidence>
<accession>A0A2A9NY74</accession>
<evidence type="ECO:0000256" key="11">
    <source>
        <dbReference type="ARBA" id="ARBA00023053"/>
    </source>
</evidence>
<comment type="function">
    <text evidence="16">Repair polymerase that plays a key role in base-excision repair. During this process, the damaged base is excised by specific DNA glycosylases, the DNA backbone is nicked at the abasic site by an apurinic/apyrimidic (AP) endonuclease, and POLB removes 5'-deoxyribose-phosphate from the preincised AP site acting as a 5'-deoxyribose-phosphate lyase (5'-dRP lyase); through its DNA polymerase activity, it adds one nucleotide to the 3' end of the arising single-nucleotide gap. Conducts 'gap-filling' DNA synthesis in a stepwise distributive fashion rather than in a processive fashion as for other DNA polymerases. It is also able to cleave sugar-phosphate bonds 3' to an intact AP site, acting as an AP lyase.</text>
</comment>
<evidence type="ECO:0000313" key="21">
    <source>
        <dbReference type="EMBL" id="PFH53407.1"/>
    </source>
</evidence>
<evidence type="ECO:0000313" key="22">
    <source>
        <dbReference type="Proteomes" id="UP000242287"/>
    </source>
</evidence>
<evidence type="ECO:0000259" key="19">
    <source>
        <dbReference type="SMART" id="SM00278"/>
    </source>
</evidence>
<dbReference type="Pfam" id="PF10391">
    <property type="entry name" value="DNA_pol_lambd_f"/>
    <property type="match status" value="1"/>
</dbReference>
<keyword evidence="12 18" id="KW-0234">DNA repair</keyword>
<dbReference type="Gene3D" id="1.10.150.110">
    <property type="entry name" value="DNA polymerase beta, N-terminal domain-like"/>
    <property type="match status" value="1"/>
</dbReference>
<dbReference type="Gene3D" id="3.30.210.10">
    <property type="entry name" value="DNA polymerase, thumb domain"/>
    <property type="match status" value="1"/>
</dbReference>
<comment type="subcellular location">
    <subcellularLocation>
        <location evidence="2">Cytoplasm</location>
    </subcellularLocation>
    <subcellularLocation>
        <location evidence="18">Nucleus</location>
    </subcellularLocation>
</comment>
<dbReference type="InterPro" id="IPR002054">
    <property type="entry name" value="DNA-dir_DNA_pol_X"/>
</dbReference>
<gene>
    <name evidence="21" type="ORF">AMATHDRAFT_1461</name>
</gene>
<dbReference type="Gene3D" id="1.10.150.20">
    <property type="entry name" value="5' to 3' exonuclease, C-terminal subdomain"/>
    <property type="match status" value="1"/>
</dbReference>
<dbReference type="Gene3D" id="3.30.460.10">
    <property type="entry name" value="Beta Polymerase, domain 2"/>
    <property type="match status" value="1"/>
</dbReference>
<keyword evidence="11" id="KW-0915">Sodium</keyword>
<dbReference type="GO" id="GO:0005634">
    <property type="term" value="C:nucleus"/>
    <property type="evidence" value="ECO:0007669"/>
    <property type="project" value="UniProtKB-SubCell"/>
</dbReference>
<dbReference type="SMART" id="SM00278">
    <property type="entry name" value="HhH1"/>
    <property type="match status" value="2"/>
</dbReference>
<feature type="domain" description="DNA-directed DNA polymerase X" evidence="20">
    <location>
        <begin position="28"/>
        <end position="424"/>
    </location>
</feature>
<comment type="function">
    <text evidence="18">DNA polymerase that functions in several pathways of DNA repair. Involved in base excision repair (BER) responsible for repair of lesions that give rise to abasic (AP) sites in DNA. Also contributes to DNA double-strand break repair by non-homologous end joining and homologous recombination. Has both template-dependent and template-independent (terminal transferase) DNA polymerase activities. Has also a 5'-deoxyribose-5-phosphate lyase (dRP lyase) activity.</text>
</comment>
<dbReference type="InterPro" id="IPR010996">
    <property type="entry name" value="HHH_MUS81"/>
</dbReference>
<name>A0A2A9NY74_9AGAR</name>
<dbReference type="GO" id="GO:0046872">
    <property type="term" value="F:metal ion binding"/>
    <property type="evidence" value="ECO:0007669"/>
    <property type="project" value="UniProtKB-UniRule"/>
</dbReference>
<reference evidence="21 22" key="1">
    <citation type="submission" date="2014-02" db="EMBL/GenBank/DDBJ databases">
        <title>Transposable element dynamics among asymbiotic and ectomycorrhizal Amanita fungi.</title>
        <authorList>
            <consortium name="DOE Joint Genome Institute"/>
            <person name="Hess J."/>
            <person name="Skrede I."/>
            <person name="Wolfe B."/>
            <person name="LaButti K."/>
            <person name="Ohm R.A."/>
            <person name="Grigoriev I.V."/>
            <person name="Pringle A."/>
        </authorList>
    </citation>
    <scope>NUCLEOTIDE SEQUENCE [LARGE SCALE GENOMIC DNA]</scope>
    <source>
        <strain evidence="21 22">SKay4041</strain>
    </source>
</reference>
<evidence type="ECO:0000256" key="16">
    <source>
        <dbReference type="ARBA" id="ARBA00045548"/>
    </source>
</evidence>
<dbReference type="SUPFAM" id="SSF47802">
    <property type="entry name" value="DNA polymerase beta, N-terminal domain-like"/>
    <property type="match status" value="1"/>
</dbReference>
<organism evidence="21 22">
    <name type="scientific">Amanita thiersii Skay4041</name>
    <dbReference type="NCBI Taxonomy" id="703135"/>
    <lineage>
        <taxon>Eukaryota</taxon>
        <taxon>Fungi</taxon>
        <taxon>Dikarya</taxon>
        <taxon>Basidiomycota</taxon>
        <taxon>Agaricomycotina</taxon>
        <taxon>Agaricomycetes</taxon>
        <taxon>Agaricomycetidae</taxon>
        <taxon>Agaricales</taxon>
        <taxon>Pluteineae</taxon>
        <taxon>Amanitaceae</taxon>
        <taxon>Amanita</taxon>
    </lineage>
</organism>
<feature type="domain" description="Helix-hairpin-helix DNA-binding motif class 1" evidence="19">
    <location>
        <begin position="117"/>
        <end position="136"/>
    </location>
</feature>
<dbReference type="Pfam" id="PF14791">
    <property type="entry name" value="DNA_pol_B_thumb"/>
    <property type="match status" value="1"/>
</dbReference>
<dbReference type="AlphaFoldDB" id="A0A2A9NY74"/>
<dbReference type="GO" id="GO:0003677">
    <property type="term" value="F:DNA binding"/>
    <property type="evidence" value="ECO:0007669"/>
    <property type="project" value="UniProtKB-UniRule"/>
</dbReference>
<keyword evidence="18" id="KW-0539">Nucleus</keyword>